<comment type="caution">
    <text evidence="11">The sequence shown here is derived from an EMBL/GenBank/DDBJ whole genome shotgun (WGS) entry which is preliminary data.</text>
</comment>
<dbReference type="GO" id="GO:0005886">
    <property type="term" value="C:plasma membrane"/>
    <property type="evidence" value="ECO:0007669"/>
    <property type="project" value="TreeGrafter"/>
</dbReference>
<feature type="domain" description="CBS" evidence="10">
    <location>
        <begin position="628"/>
        <end position="687"/>
    </location>
</feature>
<dbReference type="GO" id="GO:0006878">
    <property type="term" value="P:intracellular copper ion homeostasis"/>
    <property type="evidence" value="ECO:0007669"/>
    <property type="project" value="TreeGrafter"/>
</dbReference>
<dbReference type="GO" id="GO:0005769">
    <property type="term" value="C:early endosome"/>
    <property type="evidence" value="ECO:0007669"/>
    <property type="project" value="TreeGrafter"/>
</dbReference>
<keyword evidence="2 9" id="KW-0813">Transport</keyword>
<keyword evidence="8" id="KW-0129">CBS domain</keyword>
<dbReference type="Gene3D" id="1.10.3080.10">
    <property type="entry name" value="Clc chloride channel"/>
    <property type="match status" value="1"/>
</dbReference>
<evidence type="ECO:0000313" key="12">
    <source>
        <dbReference type="Proteomes" id="UP000663888"/>
    </source>
</evidence>
<dbReference type="PROSITE" id="PS51371">
    <property type="entry name" value="CBS"/>
    <property type="match status" value="2"/>
</dbReference>
<feature type="transmembrane region" description="Helical" evidence="9">
    <location>
        <begin position="544"/>
        <end position="569"/>
    </location>
</feature>
<feature type="transmembrane region" description="Helical" evidence="9">
    <location>
        <begin position="381"/>
        <end position="401"/>
    </location>
</feature>
<feature type="transmembrane region" description="Helical" evidence="9">
    <location>
        <begin position="413"/>
        <end position="434"/>
    </location>
</feature>
<evidence type="ECO:0000256" key="6">
    <source>
        <dbReference type="ARBA" id="ARBA00023136"/>
    </source>
</evidence>
<dbReference type="CDD" id="cd03684">
    <property type="entry name" value="ClC_3_like"/>
    <property type="match status" value="1"/>
</dbReference>
<reference evidence="11" key="1">
    <citation type="submission" date="2021-01" db="EMBL/GenBank/DDBJ databases">
        <authorList>
            <person name="Kaushik A."/>
        </authorList>
    </citation>
    <scope>NUCLEOTIDE SEQUENCE</scope>
    <source>
        <strain evidence="11">AG4-R118</strain>
    </source>
</reference>
<dbReference type="AlphaFoldDB" id="A0A8H3B0Z1"/>
<proteinExistence type="inferred from homology"/>
<dbReference type="PANTHER" id="PTHR45711:SF9">
    <property type="entry name" value="ANION_PROTON EXCHANGE TRANSPORTER GEF1"/>
    <property type="match status" value="1"/>
</dbReference>
<comment type="subcellular location">
    <subcellularLocation>
        <location evidence="1 9">Membrane</location>
        <topology evidence="1 9">Multi-pass membrane protein</topology>
    </subcellularLocation>
</comment>
<feature type="non-terminal residue" evidence="11">
    <location>
        <position position="1"/>
    </location>
</feature>
<feature type="transmembrane region" description="Helical" evidence="9">
    <location>
        <begin position="575"/>
        <end position="596"/>
    </location>
</feature>
<evidence type="ECO:0000256" key="5">
    <source>
        <dbReference type="ARBA" id="ARBA00023065"/>
    </source>
</evidence>
<keyword evidence="3 9" id="KW-0812">Transmembrane</keyword>
<dbReference type="Gene3D" id="3.10.580.20">
    <property type="match status" value="1"/>
</dbReference>
<evidence type="ECO:0000313" key="11">
    <source>
        <dbReference type="EMBL" id="CAE6444841.1"/>
    </source>
</evidence>
<feature type="transmembrane region" description="Helical" evidence="9">
    <location>
        <begin position="474"/>
        <end position="492"/>
    </location>
</feature>
<dbReference type="GO" id="GO:0005794">
    <property type="term" value="C:Golgi apparatus"/>
    <property type="evidence" value="ECO:0007669"/>
    <property type="project" value="TreeGrafter"/>
</dbReference>
<dbReference type="FunFam" id="1.10.3080.10:FF:000011">
    <property type="entry name" value="Chloride channel protein"/>
    <property type="match status" value="1"/>
</dbReference>
<feature type="transmembrane region" description="Helical" evidence="9">
    <location>
        <begin position="133"/>
        <end position="153"/>
    </location>
</feature>
<dbReference type="InterPro" id="IPR046342">
    <property type="entry name" value="CBS_dom_sf"/>
</dbReference>
<evidence type="ECO:0000259" key="10">
    <source>
        <dbReference type="PROSITE" id="PS51371"/>
    </source>
</evidence>
<evidence type="ECO:0000256" key="1">
    <source>
        <dbReference type="ARBA" id="ARBA00004141"/>
    </source>
</evidence>
<feature type="transmembrane region" description="Helical" evidence="9">
    <location>
        <begin position="304"/>
        <end position="328"/>
    </location>
</feature>
<keyword evidence="7 9" id="KW-0868">Chloride</keyword>
<dbReference type="Pfam" id="PF00571">
    <property type="entry name" value="CBS"/>
    <property type="match status" value="2"/>
</dbReference>
<protein>
    <recommendedName>
        <fullName evidence="9">Chloride channel protein</fullName>
    </recommendedName>
</protein>
<dbReference type="InterPro" id="IPR001807">
    <property type="entry name" value="ClC"/>
</dbReference>
<evidence type="ECO:0000256" key="2">
    <source>
        <dbReference type="ARBA" id="ARBA00022448"/>
    </source>
</evidence>
<keyword evidence="4 9" id="KW-1133">Transmembrane helix</keyword>
<dbReference type="PRINTS" id="PR00762">
    <property type="entry name" value="CLCHANNEL"/>
</dbReference>
<dbReference type="InterPro" id="IPR000644">
    <property type="entry name" value="CBS_dom"/>
</dbReference>
<dbReference type="GO" id="GO:0006879">
    <property type="term" value="P:intracellular iron ion homeostasis"/>
    <property type="evidence" value="ECO:0007669"/>
    <property type="project" value="TreeGrafter"/>
</dbReference>
<feature type="transmembrane region" description="Helical" evidence="9">
    <location>
        <begin position="498"/>
        <end position="523"/>
    </location>
</feature>
<dbReference type="InterPro" id="IPR014743">
    <property type="entry name" value="Cl-channel_core"/>
</dbReference>
<evidence type="ECO:0000256" key="3">
    <source>
        <dbReference type="ARBA" id="ARBA00022692"/>
    </source>
</evidence>
<accession>A0A8H3B0Z1</accession>
<dbReference type="CDD" id="cd04591">
    <property type="entry name" value="CBS_pair_voltage-gated_CLC_euk_bac"/>
    <property type="match status" value="1"/>
</dbReference>
<dbReference type="Pfam" id="PF00654">
    <property type="entry name" value="Voltage_CLC"/>
    <property type="match status" value="1"/>
</dbReference>
<feature type="domain" description="CBS" evidence="10">
    <location>
        <begin position="748"/>
        <end position="804"/>
    </location>
</feature>
<dbReference type="GO" id="GO:0005783">
    <property type="term" value="C:endoplasmic reticulum"/>
    <property type="evidence" value="ECO:0007669"/>
    <property type="project" value="TreeGrafter"/>
</dbReference>
<feature type="transmembrane region" description="Helical" evidence="9">
    <location>
        <begin position="202"/>
        <end position="223"/>
    </location>
</feature>
<name>A0A8H3B0Z1_9AGAM</name>
<dbReference type="Gene3D" id="3.90.1280.20">
    <property type="match status" value="1"/>
</dbReference>
<comment type="similarity">
    <text evidence="9">Belongs to the chloride channel (TC 2.A.49) family.</text>
</comment>
<evidence type="ECO:0000256" key="9">
    <source>
        <dbReference type="RuleBase" id="RU361221"/>
    </source>
</evidence>
<feature type="transmembrane region" description="Helical" evidence="9">
    <location>
        <begin position="340"/>
        <end position="360"/>
    </location>
</feature>
<keyword evidence="6 9" id="KW-0472">Membrane</keyword>
<gene>
    <name evidence="11" type="ORF">RDB_LOCUS56459</name>
</gene>
<dbReference type="GO" id="GO:0005247">
    <property type="term" value="F:voltage-gated chloride channel activity"/>
    <property type="evidence" value="ECO:0007669"/>
    <property type="project" value="TreeGrafter"/>
</dbReference>
<dbReference type="SUPFAM" id="SSF54631">
    <property type="entry name" value="CBS-domain pair"/>
    <property type="match status" value="1"/>
</dbReference>
<feature type="transmembrane region" description="Helical" evidence="9">
    <location>
        <begin position="20"/>
        <end position="43"/>
    </location>
</feature>
<dbReference type="GO" id="GO:0000324">
    <property type="term" value="C:fungal-type vacuole"/>
    <property type="evidence" value="ECO:0007669"/>
    <property type="project" value="TreeGrafter"/>
</dbReference>
<evidence type="ECO:0000256" key="4">
    <source>
        <dbReference type="ARBA" id="ARBA00022989"/>
    </source>
</evidence>
<dbReference type="PANTHER" id="PTHR45711">
    <property type="entry name" value="CHLORIDE CHANNEL PROTEIN"/>
    <property type="match status" value="1"/>
</dbReference>
<evidence type="ECO:0000256" key="7">
    <source>
        <dbReference type="ARBA" id="ARBA00023214"/>
    </source>
</evidence>
<sequence length="1209" mass="134759">GHVDFYQSWTNSTTASPEQLAFGINYPGLILCKLYAIFLLSGLRWKGSDWKILLVPNLFGNFRTPRNWNNYVSFRRYEDFTTIDWIQDSILERNRRLRTSRDIQTSLRDSQGRINSPWAKAQMKKIIASGQSWFVVGLVGICIGLNAALISIVTEWLSDLKMGYCVDGWWLNQQFCCWEIDGEEESACASWRSWSAYSPGRYLVYVLLAMLFSLISAHLVDSFAKYAAGSGISEIKCIIAGFVMKGYLGLSTLIIKSLTLPLVIASGLNVGKEGPSVHVACCVGNVVARMFSRFSRSESKMREILTAASAAGVAVAFGSPIGGVMFSIEEMSHNFSIKTMWRSFFCALAATVTLSAMNPFRTGKLVLFQVTYDRDWHFFEIIFFIIIGIFGGLYGALVIKFNLQVAAFRKKHLVGYGVEEAVFLATITAIVSYFNRFLRIDMSESLGILFKECEGGGDYDNLCQSWAQWPMANSLFLATLVRIVLVIISYGCKVPAGIFVPSMAIGATFGRMIGIIVKAMYTAHPTSSFFSSCRPDIPCITPGTYALLGAAAALSGIMRITVTVVVIMFELTGALTYILPTMIVILVTKAVGDCFIGHGIADEMIRFNGYPYLERDDHAFNIPVSQVMQKELYTMPVTGMTLHEVEEKLEHTSVRGFPVVSTDSQKILIGYIGRTELRYVIGKARRTREIHPSTLCSFEPPSADESQSYHVTTDTDVARELAGVEEDDHAGITPLAPSADTMRFGSWVNQTPLCVAPQLPLEIVVDLFNRMGPRVILVEYQGSLAGLITIKDVLRFAVSNEHAHAGRSVWDNQGELDALLEEAWLWAGDLWRRILAMNSKHSLTTMLLYSDLLVMISEYLREDPGSLSRLCLTCRYVHAAVIEVLYQRVVLHRARAIEIFCTTILEGRPGLRLIPWYLWVGPAQYGRHPEIVYLVSRLRRTLNLLPKLQVLTFTATAKSFGNVYSGLLECPFKLRTLAAPYHTNLSLVQFLQSQPSVETLRLHDLDTEPPRALSIVQHINDLSAQGDFLPHLKFLSADPRVLSALVAGRPISHVEISVGSWLSGEPQALRDLIEALTRTSVPLVSLKHNLRNIRIHLWGTKFLNQLKTTCIKSTLNSLHVTLPVIMRPVLERASSAIGPMGAHISRTFGSQLDGFTTLNNFELSLDGITFSDSSLEEIIAVLGDMSELRTWRSYCETLERVTLYGVTLQ</sequence>
<dbReference type="EMBL" id="CAJMWX010001020">
    <property type="protein sequence ID" value="CAE6444841.1"/>
    <property type="molecule type" value="Genomic_DNA"/>
</dbReference>
<keyword evidence="5 9" id="KW-0406">Ion transport</keyword>
<organism evidence="11 12">
    <name type="scientific">Rhizoctonia solani</name>
    <dbReference type="NCBI Taxonomy" id="456999"/>
    <lineage>
        <taxon>Eukaryota</taxon>
        <taxon>Fungi</taxon>
        <taxon>Dikarya</taxon>
        <taxon>Basidiomycota</taxon>
        <taxon>Agaricomycotina</taxon>
        <taxon>Agaricomycetes</taxon>
        <taxon>Cantharellales</taxon>
        <taxon>Ceratobasidiaceae</taxon>
        <taxon>Rhizoctonia</taxon>
    </lineage>
</organism>
<dbReference type="SUPFAM" id="SSF81340">
    <property type="entry name" value="Clc chloride channel"/>
    <property type="match status" value="1"/>
</dbReference>
<dbReference type="Proteomes" id="UP000663888">
    <property type="component" value="Unassembled WGS sequence"/>
</dbReference>
<evidence type="ECO:0000256" key="8">
    <source>
        <dbReference type="PROSITE-ProRule" id="PRU00703"/>
    </source>
</evidence>